<dbReference type="Proteomes" id="UP001145114">
    <property type="component" value="Unassembled WGS sequence"/>
</dbReference>
<keyword evidence="1" id="KW-0687">Ribonucleoprotein</keyword>
<evidence type="ECO:0000313" key="1">
    <source>
        <dbReference type="EMBL" id="KAJ1679578.1"/>
    </source>
</evidence>
<organism evidence="1 2">
    <name type="scientific">Spiromyces aspiralis</name>
    <dbReference type="NCBI Taxonomy" id="68401"/>
    <lineage>
        <taxon>Eukaryota</taxon>
        <taxon>Fungi</taxon>
        <taxon>Fungi incertae sedis</taxon>
        <taxon>Zoopagomycota</taxon>
        <taxon>Kickxellomycotina</taxon>
        <taxon>Kickxellomycetes</taxon>
        <taxon>Kickxellales</taxon>
        <taxon>Kickxellaceae</taxon>
        <taxon>Spiromyces</taxon>
    </lineage>
</organism>
<accession>A0ACC1HV05</accession>
<gene>
    <name evidence="1" type="primary">RSM10</name>
    <name evidence="1" type="ORF">EV182_001760</name>
</gene>
<dbReference type="EC" id="6.1.1.2" evidence="1"/>
<keyword evidence="2" id="KW-1185">Reference proteome</keyword>
<reference evidence="1" key="1">
    <citation type="submission" date="2022-06" db="EMBL/GenBank/DDBJ databases">
        <title>Phylogenomic reconstructions and comparative analyses of Kickxellomycotina fungi.</title>
        <authorList>
            <person name="Reynolds N.K."/>
            <person name="Stajich J.E."/>
            <person name="Barry K."/>
            <person name="Grigoriev I.V."/>
            <person name="Crous P."/>
            <person name="Smith M.E."/>
        </authorList>
    </citation>
    <scope>NUCLEOTIDE SEQUENCE</scope>
    <source>
        <strain evidence="1">RSA 2271</strain>
    </source>
</reference>
<keyword evidence="1" id="KW-0436">Ligase</keyword>
<comment type="caution">
    <text evidence="1">The sequence shown here is derived from an EMBL/GenBank/DDBJ whole genome shotgun (WGS) entry which is preliminary data.</text>
</comment>
<evidence type="ECO:0000313" key="2">
    <source>
        <dbReference type="Proteomes" id="UP001145114"/>
    </source>
</evidence>
<name>A0ACC1HV05_9FUNG</name>
<protein>
    <submittedName>
        <fullName evidence="1">Mitochondrial 37S ribosomal protein rsm10</fullName>
        <ecNumber evidence="1">6.1.1.2</ecNumber>
    </submittedName>
</protein>
<dbReference type="EMBL" id="JAMZIH010000294">
    <property type="protein sequence ID" value="KAJ1679578.1"/>
    <property type="molecule type" value="Genomic_DNA"/>
</dbReference>
<proteinExistence type="predicted"/>
<keyword evidence="1" id="KW-0689">Ribosomal protein</keyword>
<sequence length="255" mass="28825">MRSQSSYAPILDKIIGTKRGTIEPMIPIDKIDPIYAAPIKVPPKYGVTVMTVQFSAHSLHRIDFYIDFCQRAAAAMNIPCTGTIYLPTKIKRWTVLKSPFVHKSSMENFERRTHKRLLKIHDTHPETLQKWLEYIKDNVPAGIGIRTRSYDFEEVGVGKSLEKTINEVKKSHESSLLSRGRRVRPPPLRYWNIVGMADKVAQALVDNPKANIEKVTAQVIEDMKPKVPEPPKRVFAKIKQGSNSSVPNEGDNASP</sequence>